<protein>
    <recommendedName>
        <fullName evidence="6">7,8-dihydroneopterin aldolase</fullName>
        <ecNumber evidence="6">4.1.2.25</ecNumber>
    </recommendedName>
</protein>
<comment type="catalytic activity">
    <reaction evidence="1 6">
        <text>7,8-dihydroneopterin = 6-hydroxymethyl-7,8-dihydropterin + glycolaldehyde</text>
        <dbReference type="Rhea" id="RHEA:10540"/>
        <dbReference type="ChEBI" id="CHEBI:17001"/>
        <dbReference type="ChEBI" id="CHEBI:17071"/>
        <dbReference type="ChEBI" id="CHEBI:44841"/>
        <dbReference type="EC" id="4.1.2.25"/>
    </reaction>
</comment>
<evidence type="ECO:0000313" key="8">
    <source>
        <dbReference type="EMBL" id="RHW26672.1"/>
    </source>
</evidence>
<evidence type="ECO:0000256" key="5">
    <source>
        <dbReference type="ARBA" id="ARBA00023239"/>
    </source>
</evidence>
<evidence type="ECO:0000259" key="7">
    <source>
        <dbReference type="SMART" id="SM00905"/>
    </source>
</evidence>
<dbReference type="Gene3D" id="3.30.1130.10">
    <property type="match status" value="1"/>
</dbReference>
<gene>
    <name evidence="8" type="primary">folB</name>
    <name evidence="8" type="ORF">D0Z08_12965</name>
</gene>
<dbReference type="AlphaFoldDB" id="A0A417Y1Z8"/>
<keyword evidence="4 6" id="KW-0289">Folate biosynthesis</keyword>
<comment type="similarity">
    <text evidence="3 6">Belongs to the DHNA family.</text>
</comment>
<evidence type="ECO:0000256" key="3">
    <source>
        <dbReference type="ARBA" id="ARBA00005708"/>
    </source>
</evidence>
<dbReference type="UniPathway" id="UPA00077">
    <property type="reaction ID" value="UER00154"/>
</dbReference>
<dbReference type="NCBIfam" id="TIGR00525">
    <property type="entry name" value="folB"/>
    <property type="match status" value="1"/>
</dbReference>
<dbReference type="GO" id="GO:0046656">
    <property type="term" value="P:folic acid biosynthetic process"/>
    <property type="evidence" value="ECO:0007669"/>
    <property type="project" value="UniProtKB-UniRule"/>
</dbReference>
<evidence type="ECO:0000256" key="4">
    <source>
        <dbReference type="ARBA" id="ARBA00022909"/>
    </source>
</evidence>
<dbReference type="SUPFAM" id="SSF55620">
    <property type="entry name" value="Tetrahydrobiopterin biosynthesis enzymes-like"/>
    <property type="match status" value="1"/>
</dbReference>
<comment type="function">
    <text evidence="6">Catalyzes the conversion of 7,8-dihydroneopterin to 6-hydroxymethyl-7,8-dihydropterin.</text>
</comment>
<dbReference type="OrthoDB" id="3212934at2"/>
<dbReference type="InterPro" id="IPR043133">
    <property type="entry name" value="GTP-CH-I_C/QueF"/>
</dbReference>
<feature type="domain" description="Dihydroneopterin aldolase/epimerase" evidence="7">
    <location>
        <begin position="5"/>
        <end position="117"/>
    </location>
</feature>
<proteinExistence type="inferred from homology"/>
<evidence type="ECO:0000256" key="2">
    <source>
        <dbReference type="ARBA" id="ARBA00005013"/>
    </source>
</evidence>
<sequence>MSDELSVLGIECWAHHGVFEHERRDGQRFVIDLTLGVDVSSAAASDDLRDTIDYGSLVGEVTAAVQGEPVDLIETLATRIAGVCLLDARVEWARVTVHKPDAPIEATFGDVRLTITRHRTPTSPGKGEADDE</sequence>
<evidence type="ECO:0000256" key="1">
    <source>
        <dbReference type="ARBA" id="ARBA00001353"/>
    </source>
</evidence>
<dbReference type="NCBIfam" id="TIGR00526">
    <property type="entry name" value="folB_dom"/>
    <property type="match status" value="1"/>
</dbReference>
<dbReference type="GO" id="GO:0046654">
    <property type="term" value="P:tetrahydrofolate biosynthetic process"/>
    <property type="evidence" value="ECO:0007669"/>
    <property type="project" value="UniProtKB-UniRule"/>
</dbReference>
<dbReference type="PANTHER" id="PTHR42844">
    <property type="entry name" value="DIHYDRONEOPTERIN ALDOLASE 1-RELATED"/>
    <property type="match status" value="1"/>
</dbReference>
<dbReference type="RefSeq" id="WP_118925668.1">
    <property type="nucleotide sequence ID" value="NZ_QXGH01000016.1"/>
</dbReference>
<dbReference type="Proteomes" id="UP000283644">
    <property type="component" value="Unassembled WGS sequence"/>
</dbReference>
<evidence type="ECO:0000313" key="9">
    <source>
        <dbReference type="Proteomes" id="UP000283644"/>
    </source>
</evidence>
<dbReference type="CDD" id="cd00534">
    <property type="entry name" value="DHNA_DHNTPE"/>
    <property type="match status" value="1"/>
</dbReference>
<dbReference type="Pfam" id="PF02152">
    <property type="entry name" value="FolB"/>
    <property type="match status" value="1"/>
</dbReference>
<dbReference type="GO" id="GO:0005737">
    <property type="term" value="C:cytoplasm"/>
    <property type="evidence" value="ECO:0007669"/>
    <property type="project" value="TreeGrafter"/>
</dbReference>
<accession>A0A417Y1Z8</accession>
<reference evidence="8 9" key="1">
    <citation type="submission" date="2018-09" db="EMBL/GenBank/DDBJ databases">
        <title>Genome sequencing of Nocardioides immobilis CCTCC AB 2017083 for comparison to Nocardioides silvaticus.</title>
        <authorList>
            <person name="Li C."/>
            <person name="Wang G."/>
        </authorList>
    </citation>
    <scope>NUCLEOTIDE SEQUENCE [LARGE SCALE GENOMIC DNA]</scope>
    <source>
        <strain evidence="8 9">CCTCC AB 2017083</strain>
    </source>
</reference>
<keyword evidence="5 6" id="KW-0456">Lyase</keyword>
<evidence type="ECO:0000256" key="6">
    <source>
        <dbReference type="RuleBase" id="RU362079"/>
    </source>
</evidence>
<dbReference type="InterPro" id="IPR006157">
    <property type="entry name" value="FolB_dom"/>
</dbReference>
<dbReference type="SMART" id="SM00905">
    <property type="entry name" value="FolB"/>
    <property type="match status" value="1"/>
</dbReference>
<dbReference type="PANTHER" id="PTHR42844:SF1">
    <property type="entry name" value="DIHYDRONEOPTERIN ALDOLASE 1-RELATED"/>
    <property type="match status" value="1"/>
</dbReference>
<dbReference type="FunFam" id="3.30.1130.10:FF:000003">
    <property type="entry name" value="7,8-dihydroneopterin aldolase"/>
    <property type="match status" value="1"/>
</dbReference>
<dbReference type="InterPro" id="IPR006156">
    <property type="entry name" value="Dihydroneopterin_aldolase"/>
</dbReference>
<organism evidence="8 9">
    <name type="scientific">Nocardioides immobilis</name>
    <dbReference type="NCBI Taxonomy" id="2049295"/>
    <lineage>
        <taxon>Bacteria</taxon>
        <taxon>Bacillati</taxon>
        <taxon>Actinomycetota</taxon>
        <taxon>Actinomycetes</taxon>
        <taxon>Propionibacteriales</taxon>
        <taxon>Nocardioidaceae</taxon>
        <taxon>Nocardioides</taxon>
    </lineage>
</organism>
<comment type="caution">
    <text evidence="8">The sequence shown here is derived from an EMBL/GenBank/DDBJ whole genome shotgun (WGS) entry which is preliminary data.</text>
</comment>
<dbReference type="EMBL" id="QXGH01000016">
    <property type="protein sequence ID" value="RHW26672.1"/>
    <property type="molecule type" value="Genomic_DNA"/>
</dbReference>
<dbReference type="EC" id="4.1.2.25" evidence="6"/>
<dbReference type="GO" id="GO:0004150">
    <property type="term" value="F:dihydroneopterin aldolase activity"/>
    <property type="evidence" value="ECO:0007669"/>
    <property type="project" value="UniProtKB-UniRule"/>
</dbReference>
<comment type="pathway">
    <text evidence="2 6">Cofactor biosynthesis; tetrahydrofolate biosynthesis; 2-amino-4-hydroxy-6-hydroxymethyl-7,8-dihydropteridine diphosphate from 7,8-dihydroneopterin triphosphate: step 3/4.</text>
</comment>
<keyword evidence="9" id="KW-1185">Reference proteome</keyword>
<name>A0A417Y1Z8_9ACTN</name>